<dbReference type="RefSeq" id="WP_248359950.1">
    <property type="nucleotide sequence ID" value="NZ_AP025591.1"/>
</dbReference>
<dbReference type="InterPro" id="IPR052336">
    <property type="entry name" value="MlaD_Phospholipid_Transporter"/>
</dbReference>
<sequence>MPRKFDPKLVGAFVVAAVALGIVAAVYLGAGRVLQHRVKFVVVFAEDLAGLEVDAPVKFRGVPVGRVSSIHLSMGATTEPLRELRMPVVIELNQTRIREMGGEIDLSDRRVVRTLIDHGLRARLALESFLSNRRYVDLDILPQAPPARPSPIPLPYPEIPVYAEPSWAALQTDVSKLLTKLQALDLEGLVADLRRAARSLDRAAGGVDAAVAALPGTLRAADAAIASVRSAARAIETSVPPLTADTRAAVVQLRSTLDRAEAAIRHVDELVDPASPLAWQLTMTLGEVQSTSRALRHVAEGLDRDPSALVRGRAEER</sequence>
<evidence type="ECO:0000313" key="3">
    <source>
        <dbReference type="Proteomes" id="UP001162891"/>
    </source>
</evidence>
<gene>
    <name evidence="2" type="ORF">AMOR_13430</name>
</gene>
<evidence type="ECO:0000313" key="2">
    <source>
        <dbReference type="EMBL" id="BDG02347.1"/>
    </source>
</evidence>
<evidence type="ECO:0000259" key="1">
    <source>
        <dbReference type="Pfam" id="PF02470"/>
    </source>
</evidence>
<organism evidence="2 3">
    <name type="scientific">Anaeromyxobacter oryzae</name>
    <dbReference type="NCBI Taxonomy" id="2918170"/>
    <lineage>
        <taxon>Bacteria</taxon>
        <taxon>Pseudomonadati</taxon>
        <taxon>Myxococcota</taxon>
        <taxon>Myxococcia</taxon>
        <taxon>Myxococcales</taxon>
        <taxon>Cystobacterineae</taxon>
        <taxon>Anaeromyxobacteraceae</taxon>
        <taxon>Anaeromyxobacter</taxon>
    </lineage>
</organism>
<keyword evidence="3" id="KW-1185">Reference proteome</keyword>
<dbReference type="PANTHER" id="PTHR33371">
    <property type="entry name" value="INTERMEMBRANE PHOSPHOLIPID TRANSPORT SYSTEM BINDING PROTEIN MLAD-RELATED"/>
    <property type="match status" value="1"/>
</dbReference>
<feature type="domain" description="Mce/MlaD" evidence="1">
    <location>
        <begin position="41"/>
        <end position="139"/>
    </location>
</feature>
<dbReference type="PANTHER" id="PTHR33371:SF4">
    <property type="entry name" value="INTERMEMBRANE PHOSPHOLIPID TRANSPORT SYSTEM BINDING PROTEIN MLAD"/>
    <property type="match status" value="1"/>
</dbReference>
<proteinExistence type="predicted"/>
<dbReference type="Pfam" id="PF02470">
    <property type="entry name" value="MlaD"/>
    <property type="match status" value="1"/>
</dbReference>
<dbReference type="EMBL" id="AP025591">
    <property type="protein sequence ID" value="BDG02347.1"/>
    <property type="molecule type" value="Genomic_DNA"/>
</dbReference>
<dbReference type="InterPro" id="IPR003399">
    <property type="entry name" value="Mce/MlaD"/>
</dbReference>
<reference evidence="3" key="1">
    <citation type="journal article" date="2022" name="Int. J. Syst. Evol. Microbiol.">
        <title>Anaeromyxobacter oryzae sp. nov., Anaeromyxobacter diazotrophicus sp. nov. and Anaeromyxobacter paludicola sp. nov., isolated from paddy soils.</title>
        <authorList>
            <person name="Itoh H."/>
            <person name="Xu Z."/>
            <person name="Mise K."/>
            <person name="Masuda Y."/>
            <person name="Ushijima N."/>
            <person name="Hayakawa C."/>
            <person name="Shiratori Y."/>
            <person name="Senoo K."/>
        </authorList>
    </citation>
    <scope>NUCLEOTIDE SEQUENCE [LARGE SCALE GENOMIC DNA]</scope>
    <source>
        <strain evidence="3">Red232</strain>
    </source>
</reference>
<protein>
    <submittedName>
        <fullName evidence="2">Paraquat-inducible protein B</fullName>
    </submittedName>
</protein>
<name>A0ABN6MR11_9BACT</name>
<dbReference type="Proteomes" id="UP001162891">
    <property type="component" value="Chromosome"/>
</dbReference>
<accession>A0ABN6MR11</accession>